<feature type="transmembrane region" description="Helical" evidence="9">
    <location>
        <begin position="97"/>
        <end position="121"/>
    </location>
</feature>
<evidence type="ECO:0000256" key="3">
    <source>
        <dbReference type="ARBA" id="ARBA00022475"/>
    </source>
</evidence>
<dbReference type="PROSITE" id="PS50928">
    <property type="entry name" value="ABC_TM1"/>
    <property type="match status" value="1"/>
</dbReference>
<dbReference type="GO" id="GO:0071916">
    <property type="term" value="F:dipeptide transmembrane transporter activity"/>
    <property type="evidence" value="ECO:0007669"/>
    <property type="project" value="TreeGrafter"/>
</dbReference>
<dbReference type="PANTHER" id="PTHR43163">
    <property type="entry name" value="DIPEPTIDE TRANSPORT SYSTEM PERMEASE PROTEIN DPPB-RELATED"/>
    <property type="match status" value="1"/>
</dbReference>
<keyword evidence="6 9" id="KW-1133">Transmembrane helix</keyword>
<dbReference type="Pfam" id="PF19300">
    <property type="entry name" value="BPD_transp_1_N"/>
    <property type="match status" value="1"/>
</dbReference>
<dbReference type="SUPFAM" id="SSF161098">
    <property type="entry name" value="MetI-like"/>
    <property type="match status" value="1"/>
</dbReference>
<reference evidence="11 12" key="1">
    <citation type="submission" date="2018-06" db="EMBL/GenBank/DDBJ databases">
        <authorList>
            <consortium name="Pathogen Informatics"/>
            <person name="Doyle S."/>
        </authorList>
    </citation>
    <scope>NUCLEOTIDE SEQUENCE [LARGE SCALE GENOMIC DNA]</scope>
    <source>
        <strain evidence="11 12">NCTC9601</strain>
    </source>
</reference>
<dbReference type="AlphaFoldDB" id="A0A2X3CJ89"/>
<dbReference type="EMBL" id="UASN01000022">
    <property type="protein sequence ID" value="SQC17082.1"/>
    <property type="molecule type" value="Genomic_DNA"/>
</dbReference>
<evidence type="ECO:0000256" key="5">
    <source>
        <dbReference type="ARBA" id="ARBA00022692"/>
    </source>
</evidence>
<dbReference type="InterPro" id="IPR000515">
    <property type="entry name" value="MetI-like"/>
</dbReference>
<feature type="transmembrane region" description="Helical" evidence="9">
    <location>
        <begin position="133"/>
        <end position="156"/>
    </location>
</feature>
<dbReference type="PANTHER" id="PTHR43163:SF6">
    <property type="entry name" value="DIPEPTIDE TRANSPORT SYSTEM PERMEASE PROTEIN DPPB-RELATED"/>
    <property type="match status" value="1"/>
</dbReference>
<comment type="subcellular location">
    <subcellularLocation>
        <location evidence="1">Cell inner membrane</location>
        <topology evidence="1">Multi-pass membrane protein</topology>
    </subcellularLocation>
    <subcellularLocation>
        <location evidence="9">Cell membrane</location>
        <topology evidence="9">Multi-pass membrane protein</topology>
    </subcellularLocation>
</comment>
<evidence type="ECO:0000256" key="9">
    <source>
        <dbReference type="RuleBase" id="RU363032"/>
    </source>
</evidence>
<comment type="similarity">
    <text evidence="8">Belongs to the binding-protein-dependent transport system permease family. OppBC subfamily.</text>
</comment>
<evidence type="ECO:0000256" key="6">
    <source>
        <dbReference type="ARBA" id="ARBA00022989"/>
    </source>
</evidence>
<evidence type="ECO:0000256" key="8">
    <source>
        <dbReference type="ARBA" id="ARBA00024202"/>
    </source>
</evidence>
<accession>A0A2X3CJ89</accession>
<evidence type="ECO:0000256" key="7">
    <source>
        <dbReference type="ARBA" id="ARBA00023136"/>
    </source>
</evidence>
<dbReference type="NCBIfam" id="NF007677">
    <property type="entry name" value="PRK10352.1"/>
    <property type="match status" value="1"/>
</dbReference>
<keyword evidence="7 9" id="KW-0472">Membrane</keyword>
<protein>
    <submittedName>
        <fullName evidence="11">Nickel transport system permease protein NikB</fullName>
    </submittedName>
</protein>
<keyword evidence="3" id="KW-1003">Cell membrane</keyword>
<keyword evidence="4" id="KW-0997">Cell inner membrane</keyword>
<feature type="transmembrane region" description="Helical" evidence="9">
    <location>
        <begin position="176"/>
        <end position="195"/>
    </location>
</feature>
<gene>
    <name evidence="11" type="primary">nikB_2</name>
    <name evidence="11" type="ORF">NCTC9601_04467</name>
</gene>
<dbReference type="InterPro" id="IPR035906">
    <property type="entry name" value="MetI-like_sf"/>
</dbReference>
<keyword evidence="2 9" id="KW-0813">Transport</keyword>
<evidence type="ECO:0000313" key="11">
    <source>
        <dbReference type="EMBL" id="SQC17082.1"/>
    </source>
</evidence>
<evidence type="ECO:0000256" key="4">
    <source>
        <dbReference type="ARBA" id="ARBA00022519"/>
    </source>
</evidence>
<dbReference type="Proteomes" id="UP000251123">
    <property type="component" value="Unassembled WGS sequence"/>
</dbReference>
<organism evidence="11 12">
    <name type="scientific">Klebsiella pneumoniae</name>
    <dbReference type="NCBI Taxonomy" id="573"/>
    <lineage>
        <taxon>Bacteria</taxon>
        <taxon>Pseudomonadati</taxon>
        <taxon>Pseudomonadota</taxon>
        <taxon>Gammaproteobacteria</taxon>
        <taxon>Enterobacterales</taxon>
        <taxon>Enterobacteriaceae</taxon>
        <taxon>Klebsiella/Raoultella group</taxon>
        <taxon>Klebsiella</taxon>
        <taxon>Klebsiella pneumoniae complex</taxon>
    </lineage>
</organism>
<dbReference type="GO" id="GO:0005886">
    <property type="term" value="C:plasma membrane"/>
    <property type="evidence" value="ECO:0007669"/>
    <property type="project" value="UniProtKB-SubCell"/>
</dbReference>
<dbReference type="Pfam" id="PF00528">
    <property type="entry name" value="BPD_transp_1"/>
    <property type="match status" value="1"/>
</dbReference>
<keyword evidence="5 9" id="KW-0812">Transmembrane</keyword>
<evidence type="ECO:0000313" key="12">
    <source>
        <dbReference type="Proteomes" id="UP000251123"/>
    </source>
</evidence>
<sequence>MLRYILRRLLLLIPLLLAASAIIFLLLRLGTGDPALDYLRLSNLPPTEEMVASTRELLGLNQPLAMQYLHWLWRALHLDFGLSYATQRPVLDDLLHFLPATLLLTGAALALILVTSLPLGIWAARHRDRLPDYIVRLIAFLGVSMPNFWLAFLLVMLFSVHLQWLPAMGYGDWQHLILPAVSIAFMSLAINARLLRASMLDAASQRHVIWARLRGLSARQVERRHILRNATLPVVTAMGMHIGELIGGTMIIEKYLCLARGRPLRSFRHFQSRLPGDPVLYPDDGDGVRAG</sequence>
<evidence type="ECO:0000256" key="2">
    <source>
        <dbReference type="ARBA" id="ARBA00022448"/>
    </source>
</evidence>
<dbReference type="InterPro" id="IPR045621">
    <property type="entry name" value="BPD_transp_1_N"/>
</dbReference>
<evidence type="ECO:0000259" key="10">
    <source>
        <dbReference type="PROSITE" id="PS50928"/>
    </source>
</evidence>
<dbReference type="CDD" id="cd06261">
    <property type="entry name" value="TM_PBP2"/>
    <property type="match status" value="1"/>
</dbReference>
<evidence type="ECO:0000256" key="1">
    <source>
        <dbReference type="ARBA" id="ARBA00004429"/>
    </source>
</evidence>
<feature type="domain" description="ABC transmembrane type-1" evidence="10">
    <location>
        <begin position="98"/>
        <end position="291"/>
    </location>
</feature>
<name>A0A2X3CJ89_KLEPN</name>
<dbReference type="Gene3D" id="1.10.3720.10">
    <property type="entry name" value="MetI-like"/>
    <property type="match status" value="1"/>
</dbReference>
<proteinExistence type="inferred from homology"/>